<dbReference type="Gene3D" id="3.30.450.20">
    <property type="entry name" value="PAS domain"/>
    <property type="match status" value="1"/>
</dbReference>
<dbReference type="Proteomes" id="UP000316968">
    <property type="component" value="Chromosome"/>
</dbReference>
<reference evidence="3 4" key="1">
    <citation type="submission" date="2019-06" db="EMBL/GenBank/DDBJ databases">
        <title>Saccharibacillus brassicae sp. nov., an endophytic bacterium isolated from Chinese cabbage seeds (Brassica pekinensis).</title>
        <authorList>
            <person name="Jiang L."/>
            <person name="Lee J."/>
            <person name="Kim S.W."/>
        </authorList>
    </citation>
    <scope>NUCLEOTIDE SEQUENCE [LARGE SCALE GENOMIC DNA]</scope>
    <source>
        <strain evidence="4">KCTC 43072 / ATSA2</strain>
    </source>
</reference>
<dbReference type="Gene3D" id="3.30.70.270">
    <property type="match status" value="1"/>
</dbReference>
<dbReference type="InterPro" id="IPR000160">
    <property type="entry name" value="GGDEF_dom"/>
</dbReference>
<feature type="coiled-coil region" evidence="1">
    <location>
        <begin position="134"/>
        <end position="168"/>
    </location>
</feature>
<dbReference type="CDD" id="cd00130">
    <property type="entry name" value="PAS"/>
    <property type="match status" value="1"/>
</dbReference>
<dbReference type="KEGG" id="saca:FFV09_04830"/>
<evidence type="ECO:0000259" key="2">
    <source>
        <dbReference type="PROSITE" id="PS50887"/>
    </source>
</evidence>
<name>A0A4Y6UV74_SACBS</name>
<protein>
    <submittedName>
        <fullName evidence="3">Diguanylate cyclase</fullName>
    </submittedName>
</protein>
<dbReference type="InterPro" id="IPR035965">
    <property type="entry name" value="PAS-like_dom_sf"/>
</dbReference>
<dbReference type="PANTHER" id="PTHR45138">
    <property type="entry name" value="REGULATORY COMPONENTS OF SENSORY TRANSDUCTION SYSTEM"/>
    <property type="match status" value="1"/>
</dbReference>
<gene>
    <name evidence="3" type="ORF">FFV09_04830</name>
</gene>
<dbReference type="PANTHER" id="PTHR45138:SF9">
    <property type="entry name" value="DIGUANYLATE CYCLASE DGCM-RELATED"/>
    <property type="match status" value="1"/>
</dbReference>
<dbReference type="InterPro" id="IPR000014">
    <property type="entry name" value="PAS"/>
</dbReference>
<accession>A0A4Y6UV74</accession>
<dbReference type="Pfam" id="PF00990">
    <property type="entry name" value="GGDEF"/>
    <property type="match status" value="1"/>
</dbReference>
<dbReference type="InterPro" id="IPR029787">
    <property type="entry name" value="Nucleotide_cyclase"/>
</dbReference>
<dbReference type="GO" id="GO:0052621">
    <property type="term" value="F:diguanylate cyclase activity"/>
    <property type="evidence" value="ECO:0007669"/>
    <property type="project" value="TreeGrafter"/>
</dbReference>
<dbReference type="EMBL" id="CP041217">
    <property type="protein sequence ID" value="QDH20241.1"/>
    <property type="molecule type" value="Genomic_DNA"/>
</dbReference>
<dbReference type="RefSeq" id="WP_141446627.1">
    <property type="nucleotide sequence ID" value="NZ_CP041217.1"/>
</dbReference>
<dbReference type="InterPro" id="IPR043128">
    <property type="entry name" value="Rev_trsase/Diguanyl_cyclase"/>
</dbReference>
<dbReference type="NCBIfam" id="TIGR00229">
    <property type="entry name" value="sensory_box"/>
    <property type="match status" value="1"/>
</dbReference>
<evidence type="ECO:0000313" key="3">
    <source>
        <dbReference type="EMBL" id="QDH20241.1"/>
    </source>
</evidence>
<evidence type="ECO:0000256" key="1">
    <source>
        <dbReference type="SAM" id="Coils"/>
    </source>
</evidence>
<dbReference type="GO" id="GO:0006355">
    <property type="term" value="P:regulation of DNA-templated transcription"/>
    <property type="evidence" value="ECO:0007669"/>
    <property type="project" value="InterPro"/>
</dbReference>
<dbReference type="SUPFAM" id="SSF55785">
    <property type="entry name" value="PYP-like sensor domain (PAS domain)"/>
    <property type="match status" value="1"/>
</dbReference>
<dbReference type="PROSITE" id="PS50887">
    <property type="entry name" value="GGDEF"/>
    <property type="match status" value="1"/>
</dbReference>
<dbReference type="GO" id="GO:1902201">
    <property type="term" value="P:negative regulation of bacterial-type flagellum-dependent cell motility"/>
    <property type="evidence" value="ECO:0007669"/>
    <property type="project" value="TreeGrafter"/>
</dbReference>
<keyword evidence="1" id="KW-0175">Coiled coil</keyword>
<proteinExistence type="predicted"/>
<dbReference type="InterPro" id="IPR013767">
    <property type="entry name" value="PAS_fold"/>
</dbReference>
<dbReference type="OrthoDB" id="9759607at2"/>
<evidence type="ECO:0000313" key="4">
    <source>
        <dbReference type="Proteomes" id="UP000316968"/>
    </source>
</evidence>
<dbReference type="AlphaFoldDB" id="A0A4Y6UV74"/>
<dbReference type="NCBIfam" id="TIGR00254">
    <property type="entry name" value="GGDEF"/>
    <property type="match status" value="1"/>
</dbReference>
<dbReference type="Pfam" id="PF00989">
    <property type="entry name" value="PAS"/>
    <property type="match status" value="1"/>
</dbReference>
<dbReference type="SMART" id="SM00267">
    <property type="entry name" value="GGDEF"/>
    <property type="match status" value="1"/>
</dbReference>
<dbReference type="FunFam" id="3.30.70.270:FF:000001">
    <property type="entry name" value="Diguanylate cyclase domain protein"/>
    <property type="match status" value="1"/>
</dbReference>
<dbReference type="SUPFAM" id="SSF55073">
    <property type="entry name" value="Nucleotide cyclase"/>
    <property type="match status" value="1"/>
</dbReference>
<keyword evidence="4" id="KW-1185">Reference proteome</keyword>
<dbReference type="GO" id="GO:0005886">
    <property type="term" value="C:plasma membrane"/>
    <property type="evidence" value="ECO:0007669"/>
    <property type="project" value="TreeGrafter"/>
</dbReference>
<feature type="domain" description="GGDEF" evidence="2">
    <location>
        <begin position="196"/>
        <end position="334"/>
    </location>
</feature>
<sequence>MDSHLDRVPGGYFSISESGFVRSVNRNFLDMLGLGSAEELVGQHLESVLSVTNKMFFHTYFYPQIQLYGRVDEMYFSFRAADKQKVPVLLNAMRREQSGEGTIDCIALLMRKRLEYEKDTLRSKRELEDLYTETRALNGRLETLHAEYERKQQELMEMNDRLETLASTDPLTGLHNRRFFQSCLRSEWAGSLNGGGSLSLLILDIDHFKKINDTYGHPVGDFVLTELARLLREQSGPQDVCARFGGEEFVVLLPGRGRSEAVAAAEHIRGLIEAAAFGPHRITVSIGVETSAAGSAESGSAEAGETEESLLDRADLALYASKTGGRNRVTHARDLPPGD</sequence>
<dbReference type="GO" id="GO:0043709">
    <property type="term" value="P:cell adhesion involved in single-species biofilm formation"/>
    <property type="evidence" value="ECO:0007669"/>
    <property type="project" value="TreeGrafter"/>
</dbReference>
<dbReference type="CDD" id="cd01949">
    <property type="entry name" value="GGDEF"/>
    <property type="match status" value="1"/>
</dbReference>
<dbReference type="InterPro" id="IPR050469">
    <property type="entry name" value="Diguanylate_Cyclase"/>
</dbReference>
<organism evidence="3 4">
    <name type="scientific">Saccharibacillus brassicae</name>
    <dbReference type="NCBI Taxonomy" id="2583377"/>
    <lineage>
        <taxon>Bacteria</taxon>
        <taxon>Bacillati</taxon>
        <taxon>Bacillota</taxon>
        <taxon>Bacilli</taxon>
        <taxon>Bacillales</taxon>
        <taxon>Paenibacillaceae</taxon>
        <taxon>Saccharibacillus</taxon>
    </lineage>
</organism>
<dbReference type="Gene3D" id="1.20.5.1940">
    <property type="match status" value="1"/>
</dbReference>